<dbReference type="EMBL" id="REGN01002007">
    <property type="protein sequence ID" value="RNA30979.1"/>
    <property type="molecule type" value="Genomic_DNA"/>
</dbReference>
<dbReference type="GO" id="GO:0042407">
    <property type="term" value="P:cristae formation"/>
    <property type="evidence" value="ECO:0007669"/>
    <property type="project" value="InterPro"/>
</dbReference>
<comment type="caution">
    <text evidence="9">The sequence shown here is derived from an EMBL/GenBank/DDBJ whole genome shotgun (WGS) entry which is preliminary data.</text>
</comment>
<dbReference type="Proteomes" id="UP000276133">
    <property type="component" value="Unassembled WGS sequence"/>
</dbReference>
<feature type="region of interest" description="Disordered" evidence="8">
    <location>
        <begin position="185"/>
        <end position="217"/>
    </location>
</feature>
<dbReference type="STRING" id="10195.A0A3M7S5M8"/>
<evidence type="ECO:0000256" key="2">
    <source>
        <dbReference type="ARBA" id="ARBA00010904"/>
    </source>
</evidence>
<keyword evidence="6" id="KW-0472">Membrane</keyword>
<keyword evidence="5 7" id="KW-0496">Mitochondrion</keyword>
<feature type="compositionally biased region" description="Acidic residues" evidence="8">
    <location>
        <begin position="207"/>
        <end position="217"/>
    </location>
</feature>
<comment type="subcellular location">
    <subcellularLocation>
        <location evidence="7">Mitochondrion inner membrane</location>
    </subcellularLocation>
    <subcellularLocation>
        <location evidence="1">Mitochondrion membrane</location>
    </subcellularLocation>
</comment>
<evidence type="ECO:0000256" key="3">
    <source>
        <dbReference type="ARBA" id="ARBA00022692"/>
    </source>
</evidence>
<sequence length="217" mass="24784">MSSRTIKDLPIYGESSSESSKPVWAVVEKTEKSELEKFVTNFRQSVCSLMGQFQKQTNSSIQYYEQSRDSLKNKVDYVRSETNIIPKFAFISLSGLSGLLLGYRKSIFKKVLYSSLLTSGSAALCYPKETKNFYNKAYEASSIEAMDLYRTYIWPEEKKTSKKSEAVEKMVEKKIDPKDKVVKLDNQTIESSVPSKTVVGDRGQSREEDEDMYSSRK</sequence>
<dbReference type="AlphaFoldDB" id="A0A3M7S5M8"/>
<dbReference type="PANTHER" id="PTHR14564">
    <property type="entry name" value="MICOS COMPLEX SUBUNIT MIC26 / MIC27 FAMILY MEMBER"/>
    <property type="match status" value="1"/>
</dbReference>
<comment type="subunit">
    <text evidence="7">Component of the mitochondrial contact site and cristae organizing system (MICOS) complex.</text>
</comment>
<evidence type="ECO:0000313" key="9">
    <source>
        <dbReference type="EMBL" id="RNA30979.1"/>
    </source>
</evidence>
<comment type="similarity">
    <text evidence="2">Belongs to the apolipoprotein O/MICOS complex subunit Mic27 family.</text>
</comment>
<evidence type="ECO:0000256" key="7">
    <source>
        <dbReference type="RuleBase" id="RU363021"/>
    </source>
</evidence>
<proteinExistence type="inferred from homology"/>
<organism evidence="9 10">
    <name type="scientific">Brachionus plicatilis</name>
    <name type="common">Marine rotifer</name>
    <name type="synonym">Brachionus muelleri</name>
    <dbReference type="NCBI Taxonomy" id="10195"/>
    <lineage>
        <taxon>Eukaryota</taxon>
        <taxon>Metazoa</taxon>
        <taxon>Spiralia</taxon>
        <taxon>Gnathifera</taxon>
        <taxon>Rotifera</taxon>
        <taxon>Eurotatoria</taxon>
        <taxon>Monogononta</taxon>
        <taxon>Pseudotrocha</taxon>
        <taxon>Ploima</taxon>
        <taxon>Brachionidae</taxon>
        <taxon>Brachionus</taxon>
    </lineage>
</organism>
<dbReference type="Pfam" id="PF09769">
    <property type="entry name" value="ApoO"/>
    <property type="match status" value="1"/>
</dbReference>
<evidence type="ECO:0000256" key="6">
    <source>
        <dbReference type="ARBA" id="ARBA00023136"/>
    </source>
</evidence>
<dbReference type="InterPro" id="IPR033182">
    <property type="entry name" value="MIC26/MIC27_animal"/>
</dbReference>
<evidence type="ECO:0000256" key="4">
    <source>
        <dbReference type="ARBA" id="ARBA00022989"/>
    </source>
</evidence>
<protein>
    <recommendedName>
        <fullName evidence="7">MICOS complex subunit</fullName>
    </recommendedName>
</protein>
<dbReference type="OrthoDB" id="5973346at2759"/>
<accession>A0A3M7S5M8</accession>
<gene>
    <name evidence="9" type="ORF">BpHYR1_038187</name>
</gene>
<name>A0A3M7S5M8_BRAPC</name>
<keyword evidence="4" id="KW-1133">Transmembrane helix</keyword>
<keyword evidence="10" id="KW-1185">Reference proteome</keyword>
<comment type="function">
    <text evidence="7">Component of the MICOS complex, a large protein complex of the mitochondrial inner membrane that plays crucial roles in the maintenance of crista junctions, inner membrane architecture, and formation of contact sites to the outer membrane.</text>
</comment>
<keyword evidence="3" id="KW-0812">Transmembrane</keyword>
<evidence type="ECO:0000256" key="8">
    <source>
        <dbReference type="SAM" id="MobiDB-lite"/>
    </source>
</evidence>
<dbReference type="InterPro" id="IPR019166">
    <property type="entry name" value="MIC26/MIC27"/>
</dbReference>
<evidence type="ECO:0000256" key="1">
    <source>
        <dbReference type="ARBA" id="ARBA00004325"/>
    </source>
</evidence>
<reference evidence="9 10" key="1">
    <citation type="journal article" date="2018" name="Sci. Rep.">
        <title>Genomic signatures of local adaptation to the degree of environmental predictability in rotifers.</title>
        <authorList>
            <person name="Franch-Gras L."/>
            <person name="Hahn C."/>
            <person name="Garcia-Roger E.M."/>
            <person name="Carmona M.J."/>
            <person name="Serra M."/>
            <person name="Gomez A."/>
        </authorList>
    </citation>
    <scope>NUCLEOTIDE SEQUENCE [LARGE SCALE GENOMIC DNA]</scope>
    <source>
        <strain evidence="9">HYR1</strain>
    </source>
</reference>
<evidence type="ECO:0000313" key="10">
    <source>
        <dbReference type="Proteomes" id="UP000276133"/>
    </source>
</evidence>
<keyword evidence="7" id="KW-0999">Mitochondrion inner membrane</keyword>
<dbReference type="GO" id="GO:0061617">
    <property type="term" value="C:MICOS complex"/>
    <property type="evidence" value="ECO:0007669"/>
    <property type="project" value="UniProtKB-UniRule"/>
</dbReference>
<evidence type="ECO:0000256" key="5">
    <source>
        <dbReference type="ARBA" id="ARBA00023128"/>
    </source>
</evidence>
<feature type="compositionally biased region" description="Polar residues" evidence="8">
    <location>
        <begin position="185"/>
        <end position="195"/>
    </location>
</feature>